<dbReference type="InterPro" id="IPR003593">
    <property type="entry name" value="AAA+_ATPase"/>
</dbReference>
<dbReference type="InterPro" id="IPR017871">
    <property type="entry name" value="ABC_transporter-like_CS"/>
</dbReference>
<dbReference type="GO" id="GO:0005524">
    <property type="term" value="F:ATP binding"/>
    <property type="evidence" value="ECO:0007669"/>
    <property type="project" value="UniProtKB-KW"/>
</dbReference>
<dbReference type="GO" id="GO:0022857">
    <property type="term" value="F:transmembrane transporter activity"/>
    <property type="evidence" value="ECO:0007669"/>
    <property type="project" value="TreeGrafter"/>
</dbReference>
<dbReference type="FunFam" id="3.40.50.300:FF:000032">
    <property type="entry name" value="Export ABC transporter ATP-binding protein"/>
    <property type="match status" value="1"/>
</dbReference>
<evidence type="ECO:0000256" key="2">
    <source>
        <dbReference type="ARBA" id="ARBA00022741"/>
    </source>
</evidence>
<dbReference type="InterPro" id="IPR017911">
    <property type="entry name" value="MacB-like_ATP-bd"/>
</dbReference>
<feature type="domain" description="ABC transporter" evidence="4">
    <location>
        <begin position="25"/>
        <end position="243"/>
    </location>
</feature>
<dbReference type="CDD" id="cd03255">
    <property type="entry name" value="ABC_MJ0796_LolCDE_FtsE"/>
    <property type="match status" value="1"/>
</dbReference>
<dbReference type="GO" id="GO:0016887">
    <property type="term" value="F:ATP hydrolysis activity"/>
    <property type="evidence" value="ECO:0007669"/>
    <property type="project" value="InterPro"/>
</dbReference>
<gene>
    <name evidence="5" type="ORF">FB566_3142</name>
</gene>
<dbReference type="PROSITE" id="PS00211">
    <property type="entry name" value="ABC_TRANSPORTER_1"/>
    <property type="match status" value="1"/>
</dbReference>
<evidence type="ECO:0000259" key="4">
    <source>
        <dbReference type="PROSITE" id="PS50893"/>
    </source>
</evidence>
<dbReference type="InterPro" id="IPR027417">
    <property type="entry name" value="P-loop_NTPase"/>
</dbReference>
<evidence type="ECO:0000256" key="3">
    <source>
        <dbReference type="ARBA" id="ARBA00022840"/>
    </source>
</evidence>
<keyword evidence="3 5" id="KW-0067">ATP-binding</keyword>
<evidence type="ECO:0000313" key="5">
    <source>
        <dbReference type="EMBL" id="TQL77583.1"/>
    </source>
</evidence>
<dbReference type="GO" id="GO:0005886">
    <property type="term" value="C:plasma membrane"/>
    <property type="evidence" value="ECO:0007669"/>
    <property type="project" value="TreeGrafter"/>
</dbReference>
<dbReference type="Pfam" id="PF00005">
    <property type="entry name" value="ABC_tran"/>
    <property type="match status" value="1"/>
</dbReference>
<keyword evidence="2" id="KW-0547">Nucleotide-binding</keyword>
<dbReference type="SMART" id="SM00382">
    <property type="entry name" value="AAA"/>
    <property type="match status" value="1"/>
</dbReference>
<dbReference type="PANTHER" id="PTHR24220">
    <property type="entry name" value="IMPORT ATP-BINDING PROTEIN"/>
    <property type="match status" value="1"/>
</dbReference>
<dbReference type="InterPro" id="IPR015854">
    <property type="entry name" value="ABC_transpr_LolD-like"/>
</dbReference>
<keyword evidence="6" id="KW-1185">Reference proteome</keyword>
<comment type="caution">
    <text evidence="5">The sequence shown here is derived from an EMBL/GenBank/DDBJ whole genome shotgun (WGS) entry which is preliminary data.</text>
</comment>
<dbReference type="PANTHER" id="PTHR24220:SF86">
    <property type="entry name" value="ABC TRANSPORTER ABCH.1"/>
    <property type="match status" value="1"/>
</dbReference>
<evidence type="ECO:0000256" key="1">
    <source>
        <dbReference type="ARBA" id="ARBA00022448"/>
    </source>
</evidence>
<dbReference type="InParanoid" id="A0A543AYD3"/>
<dbReference type="EMBL" id="VFOW01000001">
    <property type="protein sequence ID" value="TQL77583.1"/>
    <property type="molecule type" value="Genomic_DNA"/>
</dbReference>
<dbReference type="PROSITE" id="PS50893">
    <property type="entry name" value="ABC_TRANSPORTER_2"/>
    <property type="match status" value="1"/>
</dbReference>
<dbReference type="AlphaFoldDB" id="A0A543AYD3"/>
<dbReference type="Proteomes" id="UP000317043">
    <property type="component" value="Unassembled WGS sequence"/>
</dbReference>
<protein>
    <submittedName>
        <fullName evidence="5">Putative ABC transport system ATP-binding protein</fullName>
    </submittedName>
</protein>
<dbReference type="InterPro" id="IPR003439">
    <property type="entry name" value="ABC_transporter-like_ATP-bd"/>
</dbReference>
<sequence length="243" mass="25931">MSQFPAVAASDADTEMLPAVSDGLIRLEQVGLTYPGPPPVDALRPCDLTIGTGEYVAIVGPSGSGKSTLLNVLGLLDKPTTGRYLLDGHDTSLMSEGKRTTLRAKTIGFVFQSFHLMPHRTAEENVALALVYQGTPAKVRRERAREMLEHVGLSHRIGAVPTTLSGGERQRVAIARALAATPSLLLCDEPTGNLDSKTAASVMETLDELNRNGLTILIITHDQTVADHAGRTVTIRDGILSED</sequence>
<keyword evidence="1" id="KW-0813">Transport</keyword>
<evidence type="ECO:0000313" key="6">
    <source>
        <dbReference type="Proteomes" id="UP000317043"/>
    </source>
</evidence>
<dbReference type="GO" id="GO:0098796">
    <property type="term" value="C:membrane protein complex"/>
    <property type="evidence" value="ECO:0007669"/>
    <property type="project" value="UniProtKB-ARBA"/>
</dbReference>
<reference evidence="5 6" key="1">
    <citation type="submission" date="2019-06" db="EMBL/GenBank/DDBJ databases">
        <title>Sequencing the genomes of 1000 actinobacteria strains.</title>
        <authorList>
            <person name="Klenk H.-P."/>
        </authorList>
    </citation>
    <scope>NUCLEOTIDE SEQUENCE [LARGE SCALE GENOMIC DNA]</scope>
    <source>
        <strain evidence="5 6">DSM 45928</strain>
    </source>
</reference>
<name>A0A543AYD3_9ACTN</name>
<accession>A0A543AYD3</accession>
<proteinExistence type="predicted"/>
<organism evidence="5 6">
    <name type="scientific">Stackebrandtia endophytica</name>
    <dbReference type="NCBI Taxonomy" id="1496996"/>
    <lineage>
        <taxon>Bacteria</taxon>
        <taxon>Bacillati</taxon>
        <taxon>Actinomycetota</taxon>
        <taxon>Actinomycetes</taxon>
        <taxon>Glycomycetales</taxon>
        <taxon>Glycomycetaceae</taxon>
        <taxon>Stackebrandtia</taxon>
    </lineage>
</organism>
<dbReference type="Gene3D" id="3.40.50.300">
    <property type="entry name" value="P-loop containing nucleotide triphosphate hydrolases"/>
    <property type="match status" value="1"/>
</dbReference>
<dbReference type="SUPFAM" id="SSF52540">
    <property type="entry name" value="P-loop containing nucleoside triphosphate hydrolases"/>
    <property type="match status" value="1"/>
</dbReference>